<reference evidence="1 2" key="1">
    <citation type="submission" date="2019-03" db="EMBL/GenBank/DDBJ databases">
        <title>Genomic Encyclopedia of Type Strains, Phase IV (KMG-IV): sequencing the most valuable type-strain genomes for metagenomic binning, comparative biology and taxonomic classification.</title>
        <authorList>
            <person name="Goeker M."/>
        </authorList>
    </citation>
    <scope>NUCLEOTIDE SEQUENCE [LARGE SCALE GENOMIC DNA]</scope>
    <source>
        <strain evidence="1 2">DSM 45775</strain>
    </source>
</reference>
<gene>
    <name evidence="1" type="ORF">EV188_101678</name>
</gene>
<evidence type="ECO:0000313" key="2">
    <source>
        <dbReference type="Proteomes" id="UP000295705"/>
    </source>
</evidence>
<dbReference type="RefSeq" id="WP_133824782.1">
    <property type="nucleotide sequence ID" value="NZ_BAABHR010000023.1"/>
</dbReference>
<evidence type="ECO:0000313" key="1">
    <source>
        <dbReference type="EMBL" id="TDQ65426.1"/>
    </source>
</evidence>
<comment type="caution">
    <text evidence="1">The sequence shown here is derived from an EMBL/GenBank/DDBJ whole genome shotgun (WGS) entry which is preliminary data.</text>
</comment>
<proteinExistence type="predicted"/>
<dbReference type="Proteomes" id="UP000295705">
    <property type="component" value="Unassembled WGS sequence"/>
</dbReference>
<dbReference type="AlphaFoldDB" id="A0A4R6VS37"/>
<organism evidence="1 2">
    <name type="scientific">Actinomycetospora succinea</name>
    <dbReference type="NCBI Taxonomy" id="663603"/>
    <lineage>
        <taxon>Bacteria</taxon>
        <taxon>Bacillati</taxon>
        <taxon>Actinomycetota</taxon>
        <taxon>Actinomycetes</taxon>
        <taxon>Pseudonocardiales</taxon>
        <taxon>Pseudonocardiaceae</taxon>
        <taxon>Actinomycetospora</taxon>
    </lineage>
</organism>
<evidence type="ECO:0008006" key="3">
    <source>
        <dbReference type="Google" id="ProtNLM"/>
    </source>
</evidence>
<dbReference type="OrthoDB" id="162563at2"/>
<keyword evidence="2" id="KW-1185">Reference proteome</keyword>
<dbReference type="EMBL" id="SNYO01000001">
    <property type="protein sequence ID" value="TDQ65426.1"/>
    <property type="molecule type" value="Genomic_DNA"/>
</dbReference>
<dbReference type="InterPro" id="IPR016888">
    <property type="entry name" value="UCP028498"/>
</dbReference>
<accession>A0A4R6VS37</accession>
<name>A0A4R6VS37_9PSEU</name>
<sequence length="127" mass="13999">MTTTWSAEALQQVAEADELEIAVRRADGTLRRATPIWVVSAGNQVYVRTWYRRSTGWFGRVLESGRARVHVPGLDADVTVDDLGTADREIVDDAYRAKYGARYGAGSVERMVGDEAAATTLRLDPEP</sequence>
<protein>
    <recommendedName>
        <fullName evidence="3">DUF2255 family protein</fullName>
    </recommendedName>
</protein>
<dbReference type="Pfam" id="PF10012">
    <property type="entry name" value="DUF2255"/>
    <property type="match status" value="1"/>
</dbReference>